<dbReference type="PANTHER" id="PTHR38705">
    <property type="entry name" value="PROTEIN RDS1"/>
    <property type="match status" value="1"/>
</dbReference>
<evidence type="ECO:0000256" key="1">
    <source>
        <dbReference type="SAM" id="SignalP"/>
    </source>
</evidence>
<dbReference type="AlphaFoldDB" id="A0A9P7K4G0"/>
<protein>
    <recommendedName>
        <fullName evidence="4">Protein rds1</fullName>
    </recommendedName>
</protein>
<keyword evidence="3" id="KW-1185">Reference proteome</keyword>
<dbReference type="SUPFAM" id="SSF47240">
    <property type="entry name" value="Ferritin-like"/>
    <property type="match status" value="1"/>
</dbReference>
<dbReference type="InterPro" id="IPR009078">
    <property type="entry name" value="Ferritin-like_SF"/>
</dbReference>
<dbReference type="EMBL" id="JABCKI010005977">
    <property type="protein sequence ID" value="KAG5636089.1"/>
    <property type="molecule type" value="Genomic_DNA"/>
</dbReference>
<accession>A0A9P7K4G0</accession>
<feature type="chain" id="PRO_5040418734" description="Protein rds1" evidence="1">
    <location>
        <begin position="19"/>
        <end position="298"/>
    </location>
</feature>
<sequence>MKSASVIAAVGAVAVVSAHPALEVRTSPPIADITILNFALTLEHLEDAFYKLGLQRYSQRDFDNEGLPAGTREQFVQISQHESAHVAFVEGLLSDKATKPCTYKFPIHDAKSFSALAQVFENVGVGAYTGATSSLSKQYITGSASILGTEARQAALIAGYVNGVEGWGNAFNIPLTMSQAYTLAAPFIFSCPSSNPRLPVQVFPALTFPANANPGDTVSVQFKTRLPQSTKLFAVFLFGLGQQVVPIRNGKVTIPRNLAGQVYAIISTSSTGATDRSTVAGPALLQFEYSLTGQYIPA</sequence>
<feature type="signal peptide" evidence="1">
    <location>
        <begin position="1"/>
        <end position="18"/>
    </location>
</feature>
<dbReference type="InterPro" id="IPR039254">
    <property type="entry name" value="Rds1"/>
</dbReference>
<proteinExistence type="predicted"/>
<dbReference type="OrthoDB" id="1001765at2759"/>
<organism evidence="2 3">
    <name type="scientific">Sphagnurus paluster</name>
    <dbReference type="NCBI Taxonomy" id="117069"/>
    <lineage>
        <taxon>Eukaryota</taxon>
        <taxon>Fungi</taxon>
        <taxon>Dikarya</taxon>
        <taxon>Basidiomycota</taxon>
        <taxon>Agaricomycotina</taxon>
        <taxon>Agaricomycetes</taxon>
        <taxon>Agaricomycetidae</taxon>
        <taxon>Agaricales</taxon>
        <taxon>Tricholomatineae</taxon>
        <taxon>Lyophyllaceae</taxon>
        <taxon>Sphagnurus</taxon>
    </lineage>
</organism>
<evidence type="ECO:0000313" key="2">
    <source>
        <dbReference type="EMBL" id="KAG5636089.1"/>
    </source>
</evidence>
<dbReference type="Proteomes" id="UP000717328">
    <property type="component" value="Unassembled WGS sequence"/>
</dbReference>
<keyword evidence="1" id="KW-0732">Signal</keyword>
<evidence type="ECO:0008006" key="4">
    <source>
        <dbReference type="Google" id="ProtNLM"/>
    </source>
</evidence>
<reference evidence="2" key="1">
    <citation type="submission" date="2021-02" db="EMBL/GenBank/DDBJ databases">
        <authorList>
            <person name="Nieuwenhuis M."/>
            <person name="Van De Peppel L.J.J."/>
        </authorList>
    </citation>
    <scope>NUCLEOTIDE SEQUENCE</scope>
    <source>
        <strain evidence="2">D49</strain>
    </source>
</reference>
<name>A0A9P7K4G0_9AGAR</name>
<dbReference type="Pfam" id="PF13668">
    <property type="entry name" value="Ferritin_2"/>
    <property type="match status" value="1"/>
</dbReference>
<gene>
    <name evidence="2" type="ORF">H0H81_009137</name>
</gene>
<evidence type="ECO:0000313" key="3">
    <source>
        <dbReference type="Proteomes" id="UP000717328"/>
    </source>
</evidence>
<reference evidence="2" key="2">
    <citation type="submission" date="2021-10" db="EMBL/GenBank/DDBJ databases">
        <title>Phylogenomics reveals ancestral predisposition of the termite-cultivated fungus Termitomyces towards a domesticated lifestyle.</title>
        <authorList>
            <person name="Auxier B."/>
            <person name="Grum-Grzhimaylo A."/>
            <person name="Cardenas M.E."/>
            <person name="Lodge J.D."/>
            <person name="Laessoe T."/>
            <person name="Pedersen O."/>
            <person name="Smith M.E."/>
            <person name="Kuyper T.W."/>
            <person name="Franco-Molano E.A."/>
            <person name="Baroni T.J."/>
            <person name="Aanen D.K."/>
        </authorList>
    </citation>
    <scope>NUCLEOTIDE SEQUENCE</scope>
    <source>
        <strain evidence="2">D49</strain>
    </source>
</reference>
<dbReference type="PANTHER" id="PTHR38705:SF1">
    <property type="entry name" value="PROTEIN RDS1"/>
    <property type="match status" value="1"/>
</dbReference>
<comment type="caution">
    <text evidence="2">The sequence shown here is derived from an EMBL/GenBank/DDBJ whole genome shotgun (WGS) entry which is preliminary data.</text>
</comment>